<dbReference type="Proteomes" id="UP000792457">
    <property type="component" value="Unassembled WGS sequence"/>
</dbReference>
<dbReference type="EMBL" id="KZ308447">
    <property type="protein sequence ID" value="KAG8229812.1"/>
    <property type="molecule type" value="Genomic_DNA"/>
</dbReference>
<dbReference type="PANTHER" id="PTHR22803">
    <property type="entry name" value="MANNOSE, PHOSPHOLIPASE, LECTIN RECEPTOR RELATED"/>
    <property type="match status" value="1"/>
</dbReference>
<dbReference type="InterPro" id="IPR050111">
    <property type="entry name" value="C-type_lectin/snaclec_domain"/>
</dbReference>
<dbReference type="InterPro" id="IPR016187">
    <property type="entry name" value="CTDL_fold"/>
</dbReference>
<dbReference type="Gene3D" id="3.10.100.10">
    <property type="entry name" value="Mannose-Binding Protein A, subunit A"/>
    <property type="match status" value="2"/>
</dbReference>
<evidence type="ECO:0000259" key="1">
    <source>
        <dbReference type="Pfam" id="PF00059"/>
    </source>
</evidence>
<sequence>MIVVPPTAPEGYKYFPDVGYYKFYPAGVDSFLKAKKVCENDGAHLAIINSDAEAEVLMEIYKNFPEAGLIAYLGFHDMRKEGEFETIFVLFYCKEPNFSVPPPKPAGYEYFPGVGYYKFYPDGVKTFNEALNICQNDGAHLAIINSVAESEVLKFIYARFPKAKEWAYLGFHDLEVEGKFVTISGE</sequence>
<evidence type="ECO:0000313" key="3">
    <source>
        <dbReference type="Proteomes" id="UP000792457"/>
    </source>
</evidence>
<accession>A0A8K0K8Q4</accession>
<gene>
    <name evidence="2" type="ORF">J437_LFUL008180</name>
</gene>
<dbReference type="Pfam" id="PF00059">
    <property type="entry name" value="Lectin_C"/>
    <property type="match status" value="2"/>
</dbReference>
<dbReference type="OrthoDB" id="7357196at2759"/>
<organism evidence="2 3">
    <name type="scientific">Ladona fulva</name>
    <name type="common">Scarce chaser dragonfly</name>
    <name type="synonym">Libellula fulva</name>
    <dbReference type="NCBI Taxonomy" id="123851"/>
    <lineage>
        <taxon>Eukaryota</taxon>
        <taxon>Metazoa</taxon>
        <taxon>Ecdysozoa</taxon>
        <taxon>Arthropoda</taxon>
        <taxon>Hexapoda</taxon>
        <taxon>Insecta</taxon>
        <taxon>Pterygota</taxon>
        <taxon>Palaeoptera</taxon>
        <taxon>Odonata</taxon>
        <taxon>Epiprocta</taxon>
        <taxon>Anisoptera</taxon>
        <taxon>Libelluloidea</taxon>
        <taxon>Libellulidae</taxon>
        <taxon>Ladona</taxon>
    </lineage>
</organism>
<reference evidence="2" key="2">
    <citation type="submission" date="2017-10" db="EMBL/GenBank/DDBJ databases">
        <title>Ladona fulva Genome sequencing and assembly.</title>
        <authorList>
            <person name="Murali S."/>
            <person name="Richards S."/>
            <person name="Bandaranaike D."/>
            <person name="Bellair M."/>
            <person name="Blankenburg K."/>
            <person name="Chao H."/>
            <person name="Dinh H."/>
            <person name="Doddapaneni H."/>
            <person name="Dugan-Rocha S."/>
            <person name="Elkadiri S."/>
            <person name="Gnanaolivu R."/>
            <person name="Hernandez B."/>
            <person name="Skinner E."/>
            <person name="Javaid M."/>
            <person name="Lee S."/>
            <person name="Li M."/>
            <person name="Ming W."/>
            <person name="Munidasa M."/>
            <person name="Muniz J."/>
            <person name="Nguyen L."/>
            <person name="Hughes D."/>
            <person name="Osuji N."/>
            <person name="Pu L.-L."/>
            <person name="Puazo M."/>
            <person name="Qu C."/>
            <person name="Quiroz J."/>
            <person name="Raj R."/>
            <person name="Weissenberger G."/>
            <person name="Xin Y."/>
            <person name="Zou X."/>
            <person name="Han Y."/>
            <person name="Worley K."/>
            <person name="Muzny D."/>
            <person name="Gibbs R."/>
        </authorList>
    </citation>
    <scope>NUCLEOTIDE SEQUENCE</scope>
    <source>
        <strain evidence="2">Sampled in the wild</strain>
    </source>
</reference>
<dbReference type="InterPro" id="IPR001304">
    <property type="entry name" value="C-type_lectin-like"/>
</dbReference>
<name>A0A8K0K8Q4_LADFU</name>
<reference evidence="2" key="1">
    <citation type="submission" date="2013-04" db="EMBL/GenBank/DDBJ databases">
        <authorList>
            <person name="Qu J."/>
            <person name="Murali S.C."/>
            <person name="Bandaranaike D."/>
            <person name="Bellair M."/>
            <person name="Blankenburg K."/>
            <person name="Chao H."/>
            <person name="Dinh H."/>
            <person name="Doddapaneni H."/>
            <person name="Downs B."/>
            <person name="Dugan-Rocha S."/>
            <person name="Elkadiri S."/>
            <person name="Gnanaolivu R.D."/>
            <person name="Hernandez B."/>
            <person name="Javaid M."/>
            <person name="Jayaseelan J.C."/>
            <person name="Lee S."/>
            <person name="Li M."/>
            <person name="Ming W."/>
            <person name="Munidasa M."/>
            <person name="Muniz J."/>
            <person name="Nguyen L."/>
            <person name="Ongeri F."/>
            <person name="Osuji N."/>
            <person name="Pu L.-L."/>
            <person name="Puazo M."/>
            <person name="Qu C."/>
            <person name="Quiroz J."/>
            <person name="Raj R."/>
            <person name="Weissenberger G."/>
            <person name="Xin Y."/>
            <person name="Zou X."/>
            <person name="Han Y."/>
            <person name="Richards S."/>
            <person name="Worley K."/>
            <person name="Muzny D."/>
            <person name="Gibbs R."/>
        </authorList>
    </citation>
    <scope>NUCLEOTIDE SEQUENCE</scope>
    <source>
        <strain evidence="2">Sampled in the wild</strain>
    </source>
</reference>
<dbReference type="SUPFAM" id="SSF56436">
    <property type="entry name" value="C-type lectin-like"/>
    <property type="match status" value="2"/>
</dbReference>
<dbReference type="AlphaFoldDB" id="A0A8K0K8Q4"/>
<feature type="domain" description="C-type lectin" evidence="1">
    <location>
        <begin position="125"/>
        <end position="185"/>
    </location>
</feature>
<dbReference type="CDD" id="cd00037">
    <property type="entry name" value="CLECT"/>
    <property type="match status" value="2"/>
</dbReference>
<dbReference type="InterPro" id="IPR016186">
    <property type="entry name" value="C-type_lectin-like/link_sf"/>
</dbReference>
<comment type="caution">
    <text evidence="2">The sequence shown here is derived from an EMBL/GenBank/DDBJ whole genome shotgun (WGS) entry which is preliminary data.</text>
</comment>
<evidence type="ECO:0000313" key="2">
    <source>
        <dbReference type="EMBL" id="KAG8229812.1"/>
    </source>
</evidence>
<feature type="domain" description="C-type lectin" evidence="1">
    <location>
        <begin position="30"/>
        <end position="86"/>
    </location>
</feature>
<keyword evidence="3" id="KW-1185">Reference proteome</keyword>
<protein>
    <recommendedName>
        <fullName evidence="1">C-type lectin domain-containing protein</fullName>
    </recommendedName>
</protein>
<proteinExistence type="predicted"/>